<name>A0A5B7GFX3_PORTR</name>
<dbReference type="AlphaFoldDB" id="A0A5B7GFX3"/>
<evidence type="ECO:0000313" key="1">
    <source>
        <dbReference type="EMBL" id="MPC56285.1"/>
    </source>
</evidence>
<gene>
    <name evidence="1" type="ORF">E2C01_050238</name>
</gene>
<dbReference type="Proteomes" id="UP000324222">
    <property type="component" value="Unassembled WGS sequence"/>
</dbReference>
<proteinExistence type="predicted"/>
<evidence type="ECO:0000313" key="2">
    <source>
        <dbReference type="Proteomes" id="UP000324222"/>
    </source>
</evidence>
<dbReference type="EMBL" id="VSRR010013831">
    <property type="protein sequence ID" value="MPC56285.1"/>
    <property type="molecule type" value="Genomic_DNA"/>
</dbReference>
<organism evidence="1 2">
    <name type="scientific">Portunus trituberculatus</name>
    <name type="common">Swimming crab</name>
    <name type="synonym">Neptunus trituberculatus</name>
    <dbReference type="NCBI Taxonomy" id="210409"/>
    <lineage>
        <taxon>Eukaryota</taxon>
        <taxon>Metazoa</taxon>
        <taxon>Ecdysozoa</taxon>
        <taxon>Arthropoda</taxon>
        <taxon>Crustacea</taxon>
        <taxon>Multicrustacea</taxon>
        <taxon>Malacostraca</taxon>
        <taxon>Eumalacostraca</taxon>
        <taxon>Eucarida</taxon>
        <taxon>Decapoda</taxon>
        <taxon>Pleocyemata</taxon>
        <taxon>Brachyura</taxon>
        <taxon>Eubrachyura</taxon>
        <taxon>Portunoidea</taxon>
        <taxon>Portunidae</taxon>
        <taxon>Portuninae</taxon>
        <taxon>Portunus</taxon>
    </lineage>
</organism>
<keyword evidence="2" id="KW-1185">Reference proteome</keyword>
<comment type="caution">
    <text evidence="1">The sequence shown here is derived from an EMBL/GenBank/DDBJ whole genome shotgun (WGS) entry which is preliminary data.</text>
</comment>
<protein>
    <submittedName>
        <fullName evidence="1">Uncharacterized protein</fullName>
    </submittedName>
</protein>
<sequence length="70" mass="8038">MMDRLDETLGHQGTKWCLFRRWIPVGVSEAVGRFILKELYPDGRPVQERPSPHGTARCILLPPFLCLSFV</sequence>
<reference evidence="1 2" key="1">
    <citation type="submission" date="2019-05" db="EMBL/GenBank/DDBJ databases">
        <title>Another draft genome of Portunus trituberculatus and its Hox gene families provides insights of decapod evolution.</title>
        <authorList>
            <person name="Jeong J.-H."/>
            <person name="Song I."/>
            <person name="Kim S."/>
            <person name="Choi T."/>
            <person name="Kim D."/>
            <person name="Ryu S."/>
            <person name="Kim W."/>
        </authorList>
    </citation>
    <scope>NUCLEOTIDE SEQUENCE [LARGE SCALE GENOMIC DNA]</scope>
    <source>
        <tissue evidence="1">Muscle</tissue>
    </source>
</reference>
<accession>A0A5B7GFX3</accession>